<organism evidence="1 2">
    <name type="scientific">Paracoccus yeei</name>
    <dbReference type="NCBI Taxonomy" id="147645"/>
    <lineage>
        <taxon>Bacteria</taxon>
        <taxon>Pseudomonadati</taxon>
        <taxon>Pseudomonadota</taxon>
        <taxon>Alphaproteobacteria</taxon>
        <taxon>Rhodobacterales</taxon>
        <taxon>Paracoccaceae</taxon>
        <taxon>Paracoccus</taxon>
    </lineage>
</organism>
<dbReference type="RefSeq" id="WP_120444578.1">
    <property type="nucleotide sequence ID" value="NZ_CP031080.1"/>
</dbReference>
<evidence type="ECO:0008006" key="3">
    <source>
        <dbReference type="Google" id="ProtNLM"/>
    </source>
</evidence>
<protein>
    <recommendedName>
        <fullName evidence="3">Transporter</fullName>
    </recommendedName>
</protein>
<reference evidence="2" key="1">
    <citation type="submission" date="2018-07" db="EMBL/GenBank/DDBJ databases">
        <title>Genome Structure of the Opportunistic Pathogen Paracoccus yeei (Alphaproteobacteria) and Identification of Putative Virulence Factors.</title>
        <authorList>
            <person name="Lasek R."/>
            <person name="Szuplewska M."/>
            <person name="Mitura M."/>
            <person name="Decewicz P."/>
            <person name="Chmielowska C."/>
            <person name="Pawlot A."/>
            <person name="Sentkowska D."/>
            <person name="Czarnecki J."/>
            <person name="Bartosik D."/>
        </authorList>
    </citation>
    <scope>NUCLEOTIDE SEQUENCE [LARGE SCALE GENOMIC DNA]</scope>
    <source>
        <strain evidence="2">CCUG 32053</strain>
        <plasmid evidence="2">pyee2</plasmid>
    </source>
</reference>
<evidence type="ECO:0000313" key="1">
    <source>
        <dbReference type="EMBL" id="AYF03680.1"/>
    </source>
</evidence>
<geneLocation type="plasmid" evidence="2">
    <name>pyee2</name>
</geneLocation>
<dbReference type="Proteomes" id="UP000272010">
    <property type="component" value="Plasmid pYEE2"/>
</dbReference>
<evidence type="ECO:0000313" key="2">
    <source>
        <dbReference type="Proteomes" id="UP000272010"/>
    </source>
</evidence>
<keyword evidence="1" id="KW-0614">Plasmid</keyword>
<dbReference type="EMBL" id="CP031080">
    <property type="protein sequence ID" value="AYF03680.1"/>
    <property type="molecule type" value="Genomic_DNA"/>
</dbReference>
<name>A0A386UU09_9RHOB</name>
<dbReference type="InterPro" id="IPR025737">
    <property type="entry name" value="FApF"/>
</dbReference>
<sequence>MPSTIHRDASDAAARPAAGPIARLGGLALALALAGAVPDAAQAAEGGAGFYLLGSKGPAAAVMPPAGLYFQNDVYFYSGSLGGATRLPSGGRLAVGVDGKAAFVLPTLLWVAPGEVLGGSLGLSVTLPLGWKETAADLTLEGPLGGAARADVQDDVFTVGDPVLGGMLGWSQGNLHWQVGTLINVPIGDYQDGQRSNVAFHHWGIDLYTGMTWLDPGTGLDISGVVGVTFNAENPATDYRTGNEFHLEAAVSKNFSPTTSAGIVGYYYDQLTGDSGDGASGPFKGQVSALGLTFSHTFMVQERPVATRIKYFHEFDARNRAEGDVLILTVSVPL</sequence>
<dbReference type="Pfam" id="PF13557">
    <property type="entry name" value="Phenol_MetA_deg"/>
    <property type="match status" value="1"/>
</dbReference>
<gene>
    <name evidence="1" type="ORF">PY32053_04142</name>
</gene>
<dbReference type="AlphaFoldDB" id="A0A386UU09"/>
<accession>A0A386UU09</accession>
<proteinExistence type="predicted"/>